<keyword evidence="3" id="KW-1185">Reference proteome</keyword>
<proteinExistence type="predicted"/>
<sequence>MTVIGRHESRIARPTSDHRTTTLRGERRAIVSTRL</sequence>
<evidence type="ECO:0000256" key="1">
    <source>
        <dbReference type="SAM" id="MobiDB-lite"/>
    </source>
</evidence>
<name>A0A7X0KKF9_9HYPH</name>
<evidence type="ECO:0000313" key="2">
    <source>
        <dbReference type="EMBL" id="MBB6353984.1"/>
    </source>
</evidence>
<evidence type="ECO:0000313" key="3">
    <source>
        <dbReference type="Proteomes" id="UP000536262"/>
    </source>
</evidence>
<dbReference type="AlphaFoldDB" id="A0A7X0KKF9"/>
<dbReference type="Proteomes" id="UP000536262">
    <property type="component" value="Unassembled WGS sequence"/>
</dbReference>
<accession>A0A7X0KKF9</accession>
<feature type="region of interest" description="Disordered" evidence="1">
    <location>
        <begin position="1"/>
        <end position="35"/>
    </location>
</feature>
<dbReference type="EMBL" id="JACHOU010000003">
    <property type="protein sequence ID" value="MBB6353984.1"/>
    <property type="molecule type" value="Genomic_DNA"/>
</dbReference>
<reference evidence="2 3" key="1">
    <citation type="submission" date="2020-08" db="EMBL/GenBank/DDBJ databases">
        <title>Genomic Encyclopedia of Type Strains, Phase IV (KMG-IV): sequencing the most valuable type-strain genomes for metagenomic binning, comparative biology and taxonomic classification.</title>
        <authorList>
            <person name="Goeker M."/>
        </authorList>
    </citation>
    <scope>NUCLEOTIDE SEQUENCE [LARGE SCALE GENOMIC DNA]</scope>
    <source>
        <strain evidence="2 3">DSM 7051</strain>
    </source>
</reference>
<organism evidence="2 3">
    <name type="scientific">Aminobacter aganoensis</name>
    <dbReference type="NCBI Taxonomy" id="83264"/>
    <lineage>
        <taxon>Bacteria</taxon>
        <taxon>Pseudomonadati</taxon>
        <taxon>Pseudomonadota</taxon>
        <taxon>Alphaproteobacteria</taxon>
        <taxon>Hyphomicrobiales</taxon>
        <taxon>Phyllobacteriaceae</taxon>
        <taxon>Aminobacter</taxon>
    </lineage>
</organism>
<gene>
    <name evidence="2" type="ORF">GGR00_001758</name>
</gene>
<feature type="compositionally biased region" description="Basic and acidic residues" evidence="1">
    <location>
        <begin position="1"/>
        <end position="29"/>
    </location>
</feature>
<comment type="caution">
    <text evidence="2">The sequence shown here is derived from an EMBL/GenBank/DDBJ whole genome shotgun (WGS) entry which is preliminary data.</text>
</comment>
<protein>
    <submittedName>
        <fullName evidence="2">Uncharacterized protein</fullName>
    </submittedName>
</protein>